<evidence type="ECO:0008006" key="5">
    <source>
        <dbReference type="Google" id="ProtNLM"/>
    </source>
</evidence>
<evidence type="ECO:0000313" key="3">
    <source>
        <dbReference type="EMBL" id="POF86816.1"/>
    </source>
</evidence>
<evidence type="ECO:0000256" key="1">
    <source>
        <dbReference type="SAM" id="MobiDB-lite"/>
    </source>
</evidence>
<feature type="compositionally biased region" description="Gly residues" evidence="1">
    <location>
        <begin position="263"/>
        <end position="294"/>
    </location>
</feature>
<dbReference type="RefSeq" id="WP_103435357.1">
    <property type="nucleotide sequence ID" value="NZ_MIND01000018.1"/>
</dbReference>
<feature type="compositionally biased region" description="Pro residues" evidence="1">
    <location>
        <begin position="320"/>
        <end position="360"/>
    </location>
</feature>
<organism evidence="3 4">
    <name type="scientific">Pseudomonas putida</name>
    <name type="common">Arthrobacter siderocapsulatus</name>
    <dbReference type="NCBI Taxonomy" id="303"/>
    <lineage>
        <taxon>Bacteria</taxon>
        <taxon>Pseudomonadati</taxon>
        <taxon>Pseudomonadota</taxon>
        <taxon>Gammaproteobacteria</taxon>
        <taxon>Pseudomonadales</taxon>
        <taxon>Pseudomonadaceae</taxon>
        <taxon>Pseudomonas</taxon>
    </lineage>
</organism>
<accession>A0A2S3W788</accession>
<name>A0A2S3W788_PSEPU</name>
<dbReference type="InterPro" id="IPR047774">
    <property type="entry name" value="SrfA-like"/>
</dbReference>
<protein>
    <recommendedName>
        <fullName evidence="5">Virulence factor</fullName>
    </recommendedName>
</protein>
<feature type="transmembrane region" description="Helical" evidence="2">
    <location>
        <begin position="215"/>
        <end position="233"/>
    </location>
</feature>
<sequence>MRGVLLRSGKSEDFTALGETGQPVYRAALQLREAIRRKYPEHPHLVEHLAIPQPDALGSTLDWYSERPGDVIPWSSATEEERAPARAQLEVLQLRINDLSNSMLGLDANGTPLPGARNAVQGDNTVFGKLLTCVVPFPDENFVYLVDGRPVLTFWGFIHAGAERSRQPLHCLYPRAAKAVEPVIAPPPVPPIAPAPVPPVAPPVPVAAAPWWRRLGWWWLLPFLLLLLLLFGLRSCWPGLNVPGLQLPDLNPKAPVIDTGTHSGSGTGNLGTGTGQVPGSGAGLPGAGGTGPGAGNPDATPPAPEPTPEPPVPGDTTAPEPAPEPTPEPAPEPAAEPVPAPEPGPSPTPPELPKEPPAPAPQANLLSIPPDAAEGTASFLNGDWAGAGIQEVGTSKPLRLKYDFKDGKGNATVSRSDGVRCQAPVSAAMNQGQLSITSAGQAACADGSSYDLPQVNCKPGASGPADCAGNYGADAFPMLMKQAGQ</sequence>
<reference evidence="3 4" key="2">
    <citation type="submission" date="2018-03" db="EMBL/GenBank/DDBJ databases">
        <title>Draft genome of Pseudomonas putida strain KT-27.</title>
        <authorList>
            <person name="Yoshizawa S."/>
            <person name="Khan N.H."/>
            <person name="Nishimura M."/>
            <person name="Chiura H.X."/>
            <person name="Ogura Y."/>
            <person name="Hayashi T."/>
            <person name="Kogure K."/>
        </authorList>
    </citation>
    <scope>NUCLEOTIDE SEQUENCE [LARGE SCALE GENOMIC DNA]</scope>
    <source>
        <strain evidence="3 4">KT-27</strain>
    </source>
</reference>
<gene>
    <name evidence="3" type="ORF">BGP80_02225</name>
</gene>
<feature type="compositionally biased region" description="Pro residues" evidence="1">
    <location>
        <begin position="299"/>
        <end position="313"/>
    </location>
</feature>
<keyword evidence="2" id="KW-1133">Transmembrane helix</keyword>
<evidence type="ECO:0000313" key="4">
    <source>
        <dbReference type="Proteomes" id="UP000237194"/>
    </source>
</evidence>
<evidence type="ECO:0000256" key="2">
    <source>
        <dbReference type="SAM" id="Phobius"/>
    </source>
</evidence>
<proteinExistence type="predicted"/>
<keyword evidence="2" id="KW-0812">Transmembrane</keyword>
<dbReference type="NCBIfam" id="NF040486">
    <property type="entry name" value="SrfA_fam"/>
    <property type="match status" value="1"/>
</dbReference>
<dbReference type="EMBL" id="MIND01000018">
    <property type="protein sequence ID" value="POF86816.1"/>
    <property type="molecule type" value="Genomic_DNA"/>
</dbReference>
<dbReference type="AlphaFoldDB" id="A0A2S3W788"/>
<dbReference type="Proteomes" id="UP000237194">
    <property type="component" value="Unassembled WGS sequence"/>
</dbReference>
<comment type="caution">
    <text evidence="3">The sequence shown here is derived from an EMBL/GenBank/DDBJ whole genome shotgun (WGS) entry which is preliminary data.</text>
</comment>
<reference evidence="3 4" key="1">
    <citation type="submission" date="2016-08" db="EMBL/GenBank/DDBJ databases">
        <authorList>
            <person name="Seilhamer J.J."/>
        </authorList>
    </citation>
    <scope>NUCLEOTIDE SEQUENCE [LARGE SCALE GENOMIC DNA]</scope>
    <source>
        <strain evidence="3 4">KT-27</strain>
    </source>
</reference>
<feature type="region of interest" description="Disordered" evidence="1">
    <location>
        <begin position="256"/>
        <end position="374"/>
    </location>
</feature>
<keyword evidence="2" id="KW-0472">Membrane</keyword>